<evidence type="ECO:0000256" key="4">
    <source>
        <dbReference type="ARBA" id="ARBA00022737"/>
    </source>
</evidence>
<evidence type="ECO:0000256" key="7">
    <source>
        <dbReference type="ARBA" id="ARBA00023136"/>
    </source>
</evidence>
<dbReference type="Gene3D" id="1.10.238.10">
    <property type="entry name" value="EF-hand"/>
    <property type="match status" value="1"/>
</dbReference>
<keyword evidence="2" id="KW-0963">Cytoplasm</keyword>
<dbReference type="AlphaFoldDB" id="A0AAE0ZBY2"/>
<dbReference type="GO" id="GO:0048208">
    <property type="term" value="P:COPII vesicle coating"/>
    <property type="evidence" value="ECO:0007669"/>
    <property type="project" value="TreeGrafter"/>
</dbReference>
<feature type="region of interest" description="Disordered" evidence="13">
    <location>
        <begin position="1"/>
        <end position="125"/>
    </location>
</feature>
<evidence type="ECO:0000313" key="15">
    <source>
        <dbReference type="EMBL" id="KAK3766639.1"/>
    </source>
</evidence>
<dbReference type="GO" id="GO:0005509">
    <property type="term" value="F:calcium ion binding"/>
    <property type="evidence" value="ECO:0007669"/>
    <property type="project" value="InterPro"/>
</dbReference>
<organism evidence="15 16">
    <name type="scientific">Elysia crispata</name>
    <name type="common">lettuce slug</name>
    <dbReference type="NCBI Taxonomy" id="231223"/>
    <lineage>
        <taxon>Eukaryota</taxon>
        <taxon>Metazoa</taxon>
        <taxon>Spiralia</taxon>
        <taxon>Lophotrochozoa</taxon>
        <taxon>Mollusca</taxon>
        <taxon>Gastropoda</taxon>
        <taxon>Heterobranchia</taxon>
        <taxon>Euthyneura</taxon>
        <taxon>Panpulmonata</taxon>
        <taxon>Sacoglossa</taxon>
        <taxon>Placobranchoidea</taxon>
        <taxon>Plakobranchidae</taxon>
        <taxon>Elysia</taxon>
    </lineage>
</organism>
<evidence type="ECO:0000256" key="9">
    <source>
        <dbReference type="ARBA" id="ARBA00037873"/>
    </source>
</evidence>
<dbReference type="Pfam" id="PF13499">
    <property type="entry name" value="EF-hand_7"/>
    <property type="match status" value="2"/>
</dbReference>
<feature type="compositionally biased region" description="Low complexity" evidence="13">
    <location>
        <begin position="21"/>
        <end position="59"/>
    </location>
</feature>
<keyword evidence="4" id="KW-0677">Repeat</keyword>
<dbReference type="InterPro" id="IPR018247">
    <property type="entry name" value="EF_Hand_1_Ca_BS"/>
</dbReference>
<evidence type="ECO:0000256" key="10">
    <source>
        <dbReference type="ARBA" id="ARBA00041025"/>
    </source>
</evidence>
<accession>A0AAE0ZBY2</accession>
<protein>
    <recommendedName>
        <fullName evidence="10">Peflin</fullName>
    </recommendedName>
    <alternativeName>
        <fullName evidence="11">PEF protein with a long N-terminal hydrophobic domain</fullName>
    </alternativeName>
    <alternativeName>
        <fullName evidence="12">Penta-EF hand domain-containing protein 1</fullName>
    </alternativeName>
</protein>
<feature type="compositionally biased region" description="Gly residues" evidence="13">
    <location>
        <begin position="60"/>
        <end position="72"/>
    </location>
</feature>
<dbReference type="EMBL" id="JAWDGP010004208">
    <property type="protein sequence ID" value="KAK3766639.1"/>
    <property type="molecule type" value="Genomic_DNA"/>
</dbReference>
<dbReference type="SUPFAM" id="SSF47473">
    <property type="entry name" value="EF-hand"/>
    <property type="match status" value="1"/>
</dbReference>
<dbReference type="InterPro" id="IPR002048">
    <property type="entry name" value="EF_hand_dom"/>
</dbReference>
<dbReference type="SMART" id="SM00054">
    <property type="entry name" value="EFh"/>
    <property type="match status" value="4"/>
</dbReference>
<dbReference type="GO" id="GO:0012507">
    <property type="term" value="C:ER to Golgi transport vesicle membrane"/>
    <property type="evidence" value="ECO:0007669"/>
    <property type="project" value="UniProtKB-SubCell"/>
</dbReference>
<dbReference type="InterPro" id="IPR011992">
    <property type="entry name" value="EF-hand-dom_pair"/>
</dbReference>
<feature type="domain" description="EF-hand" evidence="14">
    <location>
        <begin position="193"/>
        <end position="228"/>
    </location>
</feature>
<feature type="compositionally biased region" description="Gly residues" evidence="13">
    <location>
        <begin position="82"/>
        <end position="118"/>
    </location>
</feature>
<dbReference type="PROSITE" id="PS00018">
    <property type="entry name" value="EF_HAND_1"/>
    <property type="match status" value="2"/>
</dbReference>
<sequence>MSWGGQQPYGGYGQQRPPAPGYGQPPQQYGGPPQGVYGAPPAQGYGAPQGQRYGAPPQGQGYGAPPGQGYGAPQGQTYGAPQGQGQGYGAPPGHGYGAPPGQGYGAPPGQAPGYGGGAHTQLPPPGISPELWTWFQAVDVDRSQKITATELRQALMNGNWSPFNPETCRLMIGMFDRDRNGTIDVHEFAALWKYIQDWKACFDRFDQDRSGNIDANELGTAFQTFGYRLSPQFSQLVVRVFDRKRGGVSIEFDDFIQACVMLKTLTDKFRVKDTNQSGNIRIAYEEFLEMVLDTTLKK</sequence>
<dbReference type="PANTHER" id="PTHR46212">
    <property type="entry name" value="PEFLIN"/>
    <property type="match status" value="1"/>
</dbReference>
<dbReference type="PROSITE" id="PS50222">
    <property type="entry name" value="EF_HAND_2"/>
    <property type="match status" value="2"/>
</dbReference>
<keyword evidence="3" id="KW-0479">Metal-binding</keyword>
<evidence type="ECO:0000256" key="3">
    <source>
        <dbReference type="ARBA" id="ARBA00022723"/>
    </source>
</evidence>
<keyword evidence="6" id="KW-0106">Calcium</keyword>
<evidence type="ECO:0000313" key="16">
    <source>
        <dbReference type="Proteomes" id="UP001283361"/>
    </source>
</evidence>
<dbReference type="InterPro" id="IPR051426">
    <property type="entry name" value="Peflin/Sorcin_CaBP"/>
</dbReference>
<keyword evidence="16" id="KW-1185">Reference proteome</keyword>
<keyword evidence="8" id="KW-0968">Cytoplasmic vesicle</keyword>
<dbReference type="Proteomes" id="UP001283361">
    <property type="component" value="Unassembled WGS sequence"/>
</dbReference>
<evidence type="ECO:0000256" key="13">
    <source>
        <dbReference type="SAM" id="MobiDB-lite"/>
    </source>
</evidence>
<evidence type="ECO:0000256" key="1">
    <source>
        <dbReference type="ARBA" id="ARBA00004240"/>
    </source>
</evidence>
<name>A0AAE0ZBY2_9GAST</name>
<reference evidence="15" key="1">
    <citation type="journal article" date="2023" name="G3 (Bethesda)">
        <title>A reference genome for the long-term kleptoplast-retaining sea slug Elysia crispata morphotype clarki.</title>
        <authorList>
            <person name="Eastman K.E."/>
            <person name="Pendleton A.L."/>
            <person name="Shaikh M.A."/>
            <person name="Suttiyut T."/>
            <person name="Ogas R."/>
            <person name="Tomko P."/>
            <person name="Gavelis G."/>
            <person name="Widhalm J.R."/>
            <person name="Wisecaver J.H."/>
        </authorList>
    </citation>
    <scope>NUCLEOTIDE SEQUENCE</scope>
    <source>
        <strain evidence="15">ECLA1</strain>
    </source>
</reference>
<feature type="domain" description="EF-hand" evidence="14">
    <location>
        <begin position="126"/>
        <end position="161"/>
    </location>
</feature>
<evidence type="ECO:0000256" key="8">
    <source>
        <dbReference type="ARBA" id="ARBA00023329"/>
    </source>
</evidence>
<keyword evidence="5" id="KW-0256">Endoplasmic reticulum</keyword>
<dbReference type="GO" id="GO:0005783">
    <property type="term" value="C:endoplasmic reticulum"/>
    <property type="evidence" value="ECO:0007669"/>
    <property type="project" value="UniProtKB-SubCell"/>
</dbReference>
<keyword evidence="7" id="KW-0472">Membrane</keyword>
<evidence type="ECO:0000256" key="11">
    <source>
        <dbReference type="ARBA" id="ARBA00041490"/>
    </source>
</evidence>
<dbReference type="GO" id="GO:0048306">
    <property type="term" value="F:calcium-dependent protein binding"/>
    <property type="evidence" value="ECO:0007669"/>
    <property type="project" value="UniProtKB-ARBA"/>
</dbReference>
<comment type="subcellular location">
    <subcellularLocation>
        <location evidence="9">Cytoplasmic vesicle</location>
        <location evidence="9">COPII-coated vesicle membrane</location>
        <topology evidence="9">Peripheral membrane protein</topology>
    </subcellularLocation>
    <subcellularLocation>
        <location evidence="1">Endoplasmic reticulum</location>
    </subcellularLocation>
</comment>
<gene>
    <name evidence="15" type="ORF">RRG08_042418</name>
</gene>
<proteinExistence type="predicted"/>
<dbReference type="CDD" id="cd16183">
    <property type="entry name" value="EFh_PEF_ALG-2"/>
    <property type="match status" value="1"/>
</dbReference>
<evidence type="ECO:0000259" key="14">
    <source>
        <dbReference type="PROSITE" id="PS50222"/>
    </source>
</evidence>
<comment type="caution">
    <text evidence="15">The sequence shown here is derived from an EMBL/GenBank/DDBJ whole genome shotgun (WGS) entry which is preliminary data.</text>
</comment>
<dbReference type="PANTHER" id="PTHR46212:SF10">
    <property type="entry name" value="PEFLIN"/>
    <property type="match status" value="1"/>
</dbReference>
<evidence type="ECO:0000256" key="5">
    <source>
        <dbReference type="ARBA" id="ARBA00022824"/>
    </source>
</evidence>
<evidence type="ECO:0000256" key="6">
    <source>
        <dbReference type="ARBA" id="ARBA00022837"/>
    </source>
</evidence>
<evidence type="ECO:0000256" key="2">
    <source>
        <dbReference type="ARBA" id="ARBA00022490"/>
    </source>
</evidence>
<dbReference type="PRINTS" id="PR01871">
    <property type="entry name" value="ANNEXINVII"/>
</dbReference>
<evidence type="ECO:0000256" key="12">
    <source>
        <dbReference type="ARBA" id="ARBA00042606"/>
    </source>
</evidence>